<feature type="transmembrane region" description="Helical" evidence="6">
    <location>
        <begin position="62"/>
        <end position="84"/>
    </location>
</feature>
<proteinExistence type="predicted"/>
<keyword evidence="9" id="KW-1185">Reference proteome</keyword>
<comment type="subcellular location">
    <subcellularLocation>
        <location evidence="1">Membrane</location>
        <topology evidence="1">Multi-pass membrane protein</topology>
    </subcellularLocation>
</comment>
<dbReference type="GO" id="GO:0005886">
    <property type="term" value="C:plasma membrane"/>
    <property type="evidence" value="ECO:0007669"/>
    <property type="project" value="UniProtKB-ARBA"/>
</dbReference>
<evidence type="ECO:0000256" key="6">
    <source>
        <dbReference type="SAM" id="Phobius"/>
    </source>
</evidence>
<evidence type="ECO:0000313" key="8">
    <source>
        <dbReference type="EMBL" id="KAA8549352.1"/>
    </source>
</evidence>
<dbReference type="Pfam" id="PF01061">
    <property type="entry name" value="ABC2_membrane"/>
    <property type="match status" value="1"/>
</dbReference>
<dbReference type="OrthoDB" id="1750530at2759"/>
<keyword evidence="5 6" id="KW-0472">Membrane</keyword>
<reference evidence="8 9" key="1">
    <citation type="submission" date="2019-09" db="EMBL/GenBank/DDBJ databases">
        <title>A chromosome-level genome assembly of the Chinese tupelo Nyssa sinensis.</title>
        <authorList>
            <person name="Yang X."/>
            <person name="Kang M."/>
            <person name="Yang Y."/>
            <person name="Xiong H."/>
            <person name="Wang M."/>
            <person name="Zhang Z."/>
            <person name="Wang Z."/>
            <person name="Wu H."/>
            <person name="Ma T."/>
            <person name="Liu J."/>
            <person name="Xi Z."/>
        </authorList>
    </citation>
    <scope>NUCLEOTIDE SEQUENCE [LARGE SCALE GENOMIC DNA]</scope>
    <source>
        <strain evidence="8">J267</strain>
        <tissue evidence="8">Leaf</tissue>
    </source>
</reference>
<evidence type="ECO:0000313" key="9">
    <source>
        <dbReference type="Proteomes" id="UP000325577"/>
    </source>
</evidence>
<accession>A0A5J5C5Y0</accession>
<evidence type="ECO:0000256" key="5">
    <source>
        <dbReference type="ARBA" id="ARBA00023136"/>
    </source>
</evidence>
<feature type="transmembrane region" description="Helical" evidence="6">
    <location>
        <begin position="6"/>
        <end position="25"/>
    </location>
</feature>
<feature type="domain" description="ABC-2 type transporter transmembrane" evidence="7">
    <location>
        <begin position="3"/>
        <end position="92"/>
    </location>
</feature>
<gene>
    <name evidence="8" type="ORF">F0562_001036</name>
</gene>
<sequence length="93" mass="10459">MITFFFVVIVKVEGIWIILTYYTIGFAPSAARFFKQLLAFFGVHQMALSLFRFLAAAGRTQVVANTLGTFTLLLVFVLGGFIVVKDDIQSWMI</sequence>
<evidence type="ECO:0000256" key="4">
    <source>
        <dbReference type="ARBA" id="ARBA00022989"/>
    </source>
</evidence>
<evidence type="ECO:0000256" key="1">
    <source>
        <dbReference type="ARBA" id="ARBA00004141"/>
    </source>
</evidence>
<organism evidence="8 9">
    <name type="scientific">Nyssa sinensis</name>
    <dbReference type="NCBI Taxonomy" id="561372"/>
    <lineage>
        <taxon>Eukaryota</taxon>
        <taxon>Viridiplantae</taxon>
        <taxon>Streptophyta</taxon>
        <taxon>Embryophyta</taxon>
        <taxon>Tracheophyta</taxon>
        <taxon>Spermatophyta</taxon>
        <taxon>Magnoliopsida</taxon>
        <taxon>eudicotyledons</taxon>
        <taxon>Gunneridae</taxon>
        <taxon>Pentapetalae</taxon>
        <taxon>asterids</taxon>
        <taxon>Cornales</taxon>
        <taxon>Nyssaceae</taxon>
        <taxon>Nyssa</taxon>
    </lineage>
</organism>
<dbReference type="Proteomes" id="UP000325577">
    <property type="component" value="Linkage Group LG0"/>
</dbReference>
<dbReference type="EMBL" id="CM018031">
    <property type="protein sequence ID" value="KAA8549352.1"/>
    <property type="molecule type" value="Genomic_DNA"/>
</dbReference>
<dbReference type="PANTHER" id="PTHR19241">
    <property type="entry name" value="ATP-BINDING CASSETTE TRANSPORTER"/>
    <property type="match status" value="1"/>
</dbReference>
<keyword evidence="3 6" id="KW-0812">Transmembrane</keyword>
<protein>
    <recommendedName>
        <fullName evidence="7">ABC-2 type transporter transmembrane domain-containing protein</fullName>
    </recommendedName>
</protein>
<keyword evidence="2" id="KW-0813">Transport</keyword>
<feature type="transmembrane region" description="Helical" evidence="6">
    <location>
        <begin position="37"/>
        <end position="56"/>
    </location>
</feature>
<dbReference type="AlphaFoldDB" id="A0A5J5C5Y0"/>
<dbReference type="InterPro" id="IPR013525">
    <property type="entry name" value="ABC2_TM"/>
</dbReference>
<name>A0A5J5C5Y0_9ASTE</name>
<evidence type="ECO:0000259" key="7">
    <source>
        <dbReference type="Pfam" id="PF01061"/>
    </source>
</evidence>
<evidence type="ECO:0000256" key="2">
    <source>
        <dbReference type="ARBA" id="ARBA00022448"/>
    </source>
</evidence>
<dbReference type="GO" id="GO:0140359">
    <property type="term" value="F:ABC-type transporter activity"/>
    <property type="evidence" value="ECO:0007669"/>
    <property type="project" value="InterPro"/>
</dbReference>
<keyword evidence="4 6" id="KW-1133">Transmembrane helix</keyword>
<evidence type="ECO:0000256" key="3">
    <source>
        <dbReference type="ARBA" id="ARBA00022692"/>
    </source>
</evidence>